<organism evidence="1 2">
    <name type="scientific">Coniochaeta ligniaria NRRL 30616</name>
    <dbReference type="NCBI Taxonomy" id="1408157"/>
    <lineage>
        <taxon>Eukaryota</taxon>
        <taxon>Fungi</taxon>
        <taxon>Dikarya</taxon>
        <taxon>Ascomycota</taxon>
        <taxon>Pezizomycotina</taxon>
        <taxon>Sordariomycetes</taxon>
        <taxon>Sordariomycetidae</taxon>
        <taxon>Coniochaetales</taxon>
        <taxon>Coniochaetaceae</taxon>
        <taxon>Coniochaeta</taxon>
    </lineage>
</organism>
<accession>A0A1J7I9J3</accession>
<sequence>MSCGYRLRIDSELVGSVALQMFQFPSHATSVVGPDAHILANVLYDSLGPIRANKLLPISWRRPQERYAICSRTSRPASATLSIMLLYLSSYVSTVSYKSQRSHARLPIQPTLQPLSSFSAKFCSQYELSRSLTRPRPASTSMHRISTTTMPIQHVVARGLDNASDELDFTRRDVPLDAFDTLYRFNSPVVEKPLGEFRVRLRGLTAVVNPRGYSLYLESDTQSALRLQIRVCLILGLSIKKLQGGNHYSLEEPFIRFSRLTAWILRA</sequence>
<dbReference type="EMBL" id="KV875104">
    <property type="protein sequence ID" value="OIW24133.1"/>
    <property type="molecule type" value="Genomic_DNA"/>
</dbReference>
<evidence type="ECO:0000313" key="1">
    <source>
        <dbReference type="EMBL" id="OIW24133.1"/>
    </source>
</evidence>
<dbReference type="InParanoid" id="A0A1J7I9J3"/>
<keyword evidence="2" id="KW-1185">Reference proteome</keyword>
<protein>
    <submittedName>
        <fullName evidence="1">Uncharacterized protein</fullName>
    </submittedName>
</protein>
<proteinExistence type="predicted"/>
<name>A0A1J7I9J3_9PEZI</name>
<dbReference type="Proteomes" id="UP000182658">
    <property type="component" value="Unassembled WGS sequence"/>
</dbReference>
<gene>
    <name evidence="1" type="ORF">CONLIGDRAFT_648934</name>
</gene>
<evidence type="ECO:0000313" key="2">
    <source>
        <dbReference type="Proteomes" id="UP000182658"/>
    </source>
</evidence>
<reference evidence="1 2" key="1">
    <citation type="submission" date="2016-10" db="EMBL/GenBank/DDBJ databases">
        <title>Draft genome sequence of Coniochaeta ligniaria NRRL30616, a lignocellulolytic fungus for bioabatement of inhibitors in plant biomass hydrolysates.</title>
        <authorList>
            <consortium name="DOE Joint Genome Institute"/>
            <person name="Jimenez D.J."/>
            <person name="Hector R.E."/>
            <person name="Riley R."/>
            <person name="Sun H."/>
            <person name="Grigoriev I.V."/>
            <person name="Van Elsas J.D."/>
            <person name="Nichols N.N."/>
        </authorList>
    </citation>
    <scope>NUCLEOTIDE SEQUENCE [LARGE SCALE GENOMIC DNA]</scope>
    <source>
        <strain evidence="1 2">NRRL 30616</strain>
    </source>
</reference>
<dbReference type="AlphaFoldDB" id="A0A1J7I9J3"/>